<comment type="caution">
    <text evidence="1">The sequence shown here is derived from an EMBL/GenBank/DDBJ whole genome shotgun (WGS) entry which is preliminary data.</text>
</comment>
<evidence type="ECO:0000313" key="1">
    <source>
        <dbReference type="EMBL" id="MPN59450.1"/>
    </source>
</evidence>
<protein>
    <submittedName>
        <fullName evidence="1">Uncharacterized protein</fullName>
    </submittedName>
</protein>
<accession>A0A645J8H6</accession>
<dbReference type="EMBL" id="VSSQ01133476">
    <property type="protein sequence ID" value="MPN59450.1"/>
    <property type="molecule type" value="Genomic_DNA"/>
</dbReference>
<reference evidence="1" key="1">
    <citation type="submission" date="2019-08" db="EMBL/GenBank/DDBJ databases">
        <authorList>
            <person name="Kucharzyk K."/>
            <person name="Murdoch R.W."/>
            <person name="Higgins S."/>
            <person name="Loffler F."/>
        </authorList>
    </citation>
    <scope>NUCLEOTIDE SEQUENCE</scope>
</reference>
<dbReference type="AlphaFoldDB" id="A0A645J8H6"/>
<organism evidence="1">
    <name type="scientific">bioreactor metagenome</name>
    <dbReference type="NCBI Taxonomy" id="1076179"/>
    <lineage>
        <taxon>unclassified sequences</taxon>
        <taxon>metagenomes</taxon>
        <taxon>ecological metagenomes</taxon>
    </lineage>
</organism>
<proteinExistence type="predicted"/>
<gene>
    <name evidence="1" type="ORF">SDC9_207171</name>
</gene>
<name>A0A645J8H6_9ZZZZ</name>
<sequence>MGAAGLRRAENHVTRGNGLFALFGQHHAAAADDVENFLVAFMIMIGEIGLARRQAIEGDAAVMIVGFAHHREIVEFVVIPELPVNRRQFGHARQQQFIVSHLDAPFHGGGPPCSIAKDCGFAEFVRRPGWKAEQIQRCRIL</sequence>